<dbReference type="Proteomes" id="UP000314294">
    <property type="component" value="Unassembled WGS sequence"/>
</dbReference>
<feature type="region of interest" description="Disordered" evidence="1">
    <location>
        <begin position="1"/>
        <end position="50"/>
    </location>
</feature>
<evidence type="ECO:0000313" key="3">
    <source>
        <dbReference type="Proteomes" id="UP000314294"/>
    </source>
</evidence>
<reference evidence="2 3" key="1">
    <citation type="submission" date="2019-03" db="EMBL/GenBank/DDBJ databases">
        <title>First draft genome of Liparis tanakae, snailfish: a comprehensive survey of snailfish specific genes.</title>
        <authorList>
            <person name="Kim W."/>
            <person name="Song I."/>
            <person name="Jeong J.-H."/>
            <person name="Kim D."/>
            <person name="Kim S."/>
            <person name="Ryu S."/>
            <person name="Song J.Y."/>
            <person name="Lee S.K."/>
        </authorList>
    </citation>
    <scope>NUCLEOTIDE SEQUENCE [LARGE SCALE GENOMIC DNA]</scope>
    <source>
        <tissue evidence="2">Muscle</tissue>
    </source>
</reference>
<comment type="caution">
    <text evidence="2">The sequence shown here is derived from an EMBL/GenBank/DDBJ whole genome shotgun (WGS) entry which is preliminary data.</text>
</comment>
<feature type="compositionally biased region" description="Basic and acidic residues" evidence="1">
    <location>
        <begin position="19"/>
        <end position="29"/>
    </location>
</feature>
<dbReference type="AlphaFoldDB" id="A0A4Z2DZ07"/>
<keyword evidence="3" id="KW-1185">Reference proteome</keyword>
<evidence type="ECO:0000313" key="2">
    <source>
        <dbReference type="EMBL" id="TNN21679.1"/>
    </source>
</evidence>
<sequence length="50" mass="5635">MGKRSQEEPGESHAAPRRPPGEGGRRRANELPPSAGSYEWNTIQAYDKRR</sequence>
<name>A0A4Z2DZ07_9TELE</name>
<feature type="compositionally biased region" description="Basic and acidic residues" evidence="1">
    <location>
        <begin position="1"/>
        <end position="11"/>
    </location>
</feature>
<organism evidence="2 3">
    <name type="scientific">Liparis tanakae</name>
    <name type="common">Tanaka's snailfish</name>
    <dbReference type="NCBI Taxonomy" id="230148"/>
    <lineage>
        <taxon>Eukaryota</taxon>
        <taxon>Metazoa</taxon>
        <taxon>Chordata</taxon>
        <taxon>Craniata</taxon>
        <taxon>Vertebrata</taxon>
        <taxon>Euteleostomi</taxon>
        <taxon>Actinopterygii</taxon>
        <taxon>Neopterygii</taxon>
        <taxon>Teleostei</taxon>
        <taxon>Neoteleostei</taxon>
        <taxon>Acanthomorphata</taxon>
        <taxon>Eupercaria</taxon>
        <taxon>Perciformes</taxon>
        <taxon>Cottioidei</taxon>
        <taxon>Cottales</taxon>
        <taxon>Liparidae</taxon>
        <taxon>Liparis</taxon>
    </lineage>
</organism>
<protein>
    <submittedName>
        <fullName evidence="2">Uncharacterized protein</fullName>
    </submittedName>
</protein>
<proteinExistence type="predicted"/>
<evidence type="ECO:0000256" key="1">
    <source>
        <dbReference type="SAM" id="MobiDB-lite"/>
    </source>
</evidence>
<dbReference type="EMBL" id="SRLO01026512">
    <property type="protein sequence ID" value="TNN21679.1"/>
    <property type="molecule type" value="Genomic_DNA"/>
</dbReference>
<gene>
    <name evidence="2" type="ORF">EYF80_068209</name>
</gene>
<accession>A0A4Z2DZ07</accession>